<dbReference type="RefSeq" id="WP_311668420.1">
    <property type="nucleotide sequence ID" value="NZ_JAVREO010000010.1"/>
</dbReference>
<sequence>MSATRTTRRGAARRAGESAFGALLLGRIALAALLTAALLAGGAWASWDTVRHLIGSGAEQGSVTLLRCERDGCTGVFTPPGETVVLEQRLARGADDTFDAVRLPDGTEVVRSDTAGALYAVAPFSGALLLGAVVVAGGLRRYRVAWIMAGLALAHLLVTFLLWI</sequence>
<evidence type="ECO:0000313" key="2">
    <source>
        <dbReference type="EMBL" id="MDT0268338.1"/>
    </source>
</evidence>
<proteinExistence type="predicted"/>
<gene>
    <name evidence="2" type="ORF">RM844_18815</name>
</gene>
<feature type="transmembrane region" description="Helical" evidence="1">
    <location>
        <begin position="20"/>
        <end position="45"/>
    </location>
</feature>
<keyword evidence="1" id="KW-0812">Transmembrane</keyword>
<comment type="caution">
    <text evidence="2">The sequence shown here is derived from an EMBL/GenBank/DDBJ whole genome shotgun (WGS) entry which is preliminary data.</text>
</comment>
<feature type="transmembrane region" description="Helical" evidence="1">
    <location>
        <begin position="144"/>
        <end position="163"/>
    </location>
</feature>
<accession>A0ABU2JTM9</accession>
<evidence type="ECO:0000313" key="3">
    <source>
        <dbReference type="Proteomes" id="UP001183410"/>
    </source>
</evidence>
<dbReference type="EMBL" id="JAVREO010000010">
    <property type="protein sequence ID" value="MDT0268338.1"/>
    <property type="molecule type" value="Genomic_DNA"/>
</dbReference>
<evidence type="ECO:0000256" key="1">
    <source>
        <dbReference type="SAM" id="Phobius"/>
    </source>
</evidence>
<keyword evidence="1" id="KW-0472">Membrane</keyword>
<evidence type="ECO:0008006" key="4">
    <source>
        <dbReference type="Google" id="ProtNLM"/>
    </source>
</evidence>
<reference evidence="3" key="1">
    <citation type="submission" date="2023-07" db="EMBL/GenBank/DDBJ databases">
        <title>30 novel species of actinomycetes from the DSMZ collection.</title>
        <authorList>
            <person name="Nouioui I."/>
        </authorList>
    </citation>
    <scope>NUCLEOTIDE SEQUENCE [LARGE SCALE GENOMIC DNA]</scope>
    <source>
        <strain evidence="3">DSM 44915</strain>
    </source>
</reference>
<name>A0ABU2JTM9_9ACTN</name>
<dbReference type="Proteomes" id="UP001183410">
    <property type="component" value="Unassembled WGS sequence"/>
</dbReference>
<keyword evidence="1" id="KW-1133">Transmembrane helix</keyword>
<feature type="transmembrane region" description="Helical" evidence="1">
    <location>
        <begin position="117"/>
        <end position="137"/>
    </location>
</feature>
<protein>
    <recommendedName>
        <fullName evidence="4">Integral membrane protein</fullName>
    </recommendedName>
</protein>
<organism evidence="2 3">
    <name type="scientific">Streptomyces chisholmiae</name>
    <dbReference type="NCBI Taxonomy" id="3075540"/>
    <lineage>
        <taxon>Bacteria</taxon>
        <taxon>Bacillati</taxon>
        <taxon>Actinomycetota</taxon>
        <taxon>Actinomycetes</taxon>
        <taxon>Kitasatosporales</taxon>
        <taxon>Streptomycetaceae</taxon>
        <taxon>Streptomyces</taxon>
    </lineage>
</organism>
<keyword evidence="3" id="KW-1185">Reference proteome</keyword>